<reference evidence="1 2" key="1">
    <citation type="journal article" date="2018" name="Nat. Ecol. Evol.">
        <title>Pezizomycetes genomes reveal the molecular basis of ectomycorrhizal truffle lifestyle.</title>
        <authorList>
            <person name="Murat C."/>
            <person name="Payen T."/>
            <person name="Noel B."/>
            <person name="Kuo A."/>
            <person name="Morin E."/>
            <person name="Chen J."/>
            <person name="Kohler A."/>
            <person name="Krizsan K."/>
            <person name="Balestrini R."/>
            <person name="Da Silva C."/>
            <person name="Montanini B."/>
            <person name="Hainaut M."/>
            <person name="Levati E."/>
            <person name="Barry K.W."/>
            <person name="Belfiori B."/>
            <person name="Cichocki N."/>
            <person name="Clum A."/>
            <person name="Dockter R.B."/>
            <person name="Fauchery L."/>
            <person name="Guy J."/>
            <person name="Iotti M."/>
            <person name="Le Tacon F."/>
            <person name="Lindquist E.A."/>
            <person name="Lipzen A."/>
            <person name="Malagnac F."/>
            <person name="Mello A."/>
            <person name="Molinier V."/>
            <person name="Miyauchi S."/>
            <person name="Poulain J."/>
            <person name="Riccioni C."/>
            <person name="Rubini A."/>
            <person name="Sitrit Y."/>
            <person name="Splivallo R."/>
            <person name="Traeger S."/>
            <person name="Wang M."/>
            <person name="Zifcakova L."/>
            <person name="Wipf D."/>
            <person name="Zambonelli A."/>
            <person name="Paolocci F."/>
            <person name="Nowrousian M."/>
            <person name="Ottonello S."/>
            <person name="Baldrian P."/>
            <person name="Spatafora J.W."/>
            <person name="Henrissat B."/>
            <person name="Nagy L.G."/>
            <person name="Aury J.M."/>
            <person name="Wincker P."/>
            <person name="Grigoriev I.V."/>
            <person name="Bonfante P."/>
            <person name="Martin F.M."/>
        </authorList>
    </citation>
    <scope>NUCLEOTIDE SEQUENCE [LARGE SCALE GENOMIC DNA]</scope>
    <source>
        <strain evidence="1 2">ATCC MYA-4762</strain>
    </source>
</reference>
<sequence>MSCWYVKSALHCCRWSTSYLRPRARLALTTFVVPSEVLAADNQGSADASLPHGAIRACPLVGYNPLIKSANPRRGYHLLVRRTYTLRT</sequence>
<dbReference type="AlphaFoldDB" id="A0A3N4LP68"/>
<name>A0A3N4LP68_9PEZI</name>
<dbReference type="OrthoDB" id="5443420at2759"/>
<accession>A0A3N4LP68</accession>
<dbReference type="InParanoid" id="A0A3N4LP68"/>
<evidence type="ECO:0000313" key="2">
    <source>
        <dbReference type="Proteomes" id="UP000267821"/>
    </source>
</evidence>
<protein>
    <submittedName>
        <fullName evidence="1">Uncharacterized protein</fullName>
    </submittedName>
</protein>
<dbReference type="Proteomes" id="UP000267821">
    <property type="component" value="Unassembled WGS sequence"/>
</dbReference>
<keyword evidence="2" id="KW-1185">Reference proteome</keyword>
<proteinExistence type="predicted"/>
<organism evidence="1 2">
    <name type="scientific">Terfezia boudieri ATCC MYA-4762</name>
    <dbReference type="NCBI Taxonomy" id="1051890"/>
    <lineage>
        <taxon>Eukaryota</taxon>
        <taxon>Fungi</taxon>
        <taxon>Dikarya</taxon>
        <taxon>Ascomycota</taxon>
        <taxon>Pezizomycotina</taxon>
        <taxon>Pezizomycetes</taxon>
        <taxon>Pezizales</taxon>
        <taxon>Pezizaceae</taxon>
        <taxon>Terfezia</taxon>
    </lineage>
</organism>
<gene>
    <name evidence="1" type="ORF">L211DRAFT_143548</name>
</gene>
<dbReference type="EMBL" id="ML121540">
    <property type="protein sequence ID" value="RPB24703.1"/>
    <property type="molecule type" value="Genomic_DNA"/>
</dbReference>
<evidence type="ECO:0000313" key="1">
    <source>
        <dbReference type="EMBL" id="RPB24703.1"/>
    </source>
</evidence>